<keyword evidence="10 12" id="KW-0131">Cell cycle</keyword>
<dbReference type="EMBL" id="JAHQCS010000100">
    <property type="protein sequence ID" value="MBU9712418.1"/>
    <property type="molecule type" value="Genomic_DNA"/>
</dbReference>
<evidence type="ECO:0000256" key="8">
    <source>
        <dbReference type="ARBA" id="ARBA00022960"/>
    </source>
</evidence>
<evidence type="ECO:0000313" key="18">
    <source>
        <dbReference type="Proteomes" id="UP000784880"/>
    </source>
</evidence>
<feature type="binding site" evidence="12">
    <location>
        <position position="385"/>
    </location>
    <ligand>
        <name>meso-2,6-diaminopimelate</name>
        <dbReference type="ChEBI" id="CHEBI:57791"/>
    </ligand>
</feature>
<evidence type="ECO:0000259" key="14">
    <source>
        <dbReference type="Pfam" id="PF01225"/>
    </source>
</evidence>
<protein>
    <recommendedName>
        <fullName evidence="12">UDP-N-acetylmuramoyl-L-alanyl-D-glutamate--2,6-diaminopimelate ligase</fullName>
        <ecNumber evidence="12">6.3.2.13</ecNumber>
    </recommendedName>
    <alternativeName>
        <fullName evidence="12">Meso-A2pm-adding enzyme</fullName>
    </alternativeName>
    <alternativeName>
        <fullName evidence="12">Meso-diaminopimelate-adding enzyme</fullName>
    </alternativeName>
    <alternativeName>
        <fullName evidence="12">UDP-MurNAc-L-Ala-D-Glu:meso-diaminopimelate ligase</fullName>
    </alternativeName>
    <alternativeName>
        <fullName evidence="12">UDP-MurNAc-tripeptide synthetase</fullName>
    </alternativeName>
    <alternativeName>
        <fullName evidence="12">UDP-N-acetylmuramyl-tripeptide synthetase</fullName>
    </alternativeName>
</protein>
<dbReference type="InterPro" id="IPR005761">
    <property type="entry name" value="UDP-N-AcMur-Glu-dNH2Pim_ligase"/>
</dbReference>
<proteinExistence type="inferred from homology"/>
<comment type="function">
    <text evidence="12">Catalyzes the addition of meso-diaminopimelic acid to the nucleotide precursor UDP-N-acetylmuramoyl-L-alanyl-D-glutamate (UMAG) in the biosynthesis of bacterial cell-wall peptidoglycan.</text>
</comment>
<comment type="cofactor">
    <cofactor evidence="12">
        <name>Mg(2+)</name>
        <dbReference type="ChEBI" id="CHEBI:18420"/>
    </cofactor>
</comment>
<feature type="domain" description="Mur ligase central" evidence="16">
    <location>
        <begin position="108"/>
        <end position="314"/>
    </location>
</feature>
<keyword evidence="11 12" id="KW-0961">Cell wall biogenesis/degradation</keyword>
<evidence type="ECO:0000256" key="1">
    <source>
        <dbReference type="ARBA" id="ARBA00004752"/>
    </source>
</evidence>
<accession>A0ABS6JJA8</accession>
<feature type="binding site" evidence="12">
    <location>
        <position position="179"/>
    </location>
    <ligand>
        <name>UDP-N-acetyl-alpha-D-muramoyl-L-alanyl-D-glutamate</name>
        <dbReference type="ChEBI" id="CHEBI:83900"/>
    </ligand>
</feature>
<feature type="binding site" evidence="12">
    <location>
        <begin position="409"/>
        <end position="412"/>
    </location>
    <ligand>
        <name>meso-2,6-diaminopimelate</name>
        <dbReference type="ChEBI" id="CHEBI:57791"/>
    </ligand>
</feature>
<dbReference type="RefSeq" id="WP_217066599.1">
    <property type="nucleotide sequence ID" value="NZ_JAHQCS010000100.1"/>
</dbReference>
<feature type="binding site" evidence="12">
    <location>
        <position position="187"/>
    </location>
    <ligand>
        <name>UDP-N-acetyl-alpha-D-muramoyl-L-alanyl-D-glutamate</name>
        <dbReference type="ChEBI" id="CHEBI:83900"/>
    </ligand>
</feature>
<evidence type="ECO:0000259" key="16">
    <source>
        <dbReference type="Pfam" id="PF08245"/>
    </source>
</evidence>
<comment type="caution">
    <text evidence="17">The sequence shown here is derived from an EMBL/GenBank/DDBJ whole genome shotgun (WGS) entry which is preliminary data.</text>
</comment>
<comment type="caution">
    <text evidence="12">Lacks conserved residue(s) required for the propagation of feature annotation.</text>
</comment>
<dbReference type="EC" id="6.3.2.13" evidence="12"/>
<feature type="domain" description="Mur ligase C-terminal" evidence="15">
    <location>
        <begin position="336"/>
        <end position="461"/>
    </location>
</feature>
<comment type="similarity">
    <text evidence="2 12">Belongs to the MurCDEF family. MurE subfamily.</text>
</comment>
<dbReference type="InterPro" id="IPR013221">
    <property type="entry name" value="Mur_ligase_cen"/>
</dbReference>
<dbReference type="NCBIfam" id="NF001124">
    <property type="entry name" value="PRK00139.1-2"/>
    <property type="match status" value="1"/>
</dbReference>
<dbReference type="Pfam" id="PF01225">
    <property type="entry name" value="Mur_ligase"/>
    <property type="match status" value="1"/>
</dbReference>
<dbReference type="InterPro" id="IPR018109">
    <property type="entry name" value="Folylpolyglutamate_synth_CS"/>
</dbReference>
<dbReference type="InterPro" id="IPR000713">
    <property type="entry name" value="Mur_ligase_N"/>
</dbReference>
<feature type="binding site" evidence="12">
    <location>
        <position position="459"/>
    </location>
    <ligand>
        <name>meso-2,6-diaminopimelate</name>
        <dbReference type="ChEBI" id="CHEBI:57791"/>
    </ligand>
</feature>
<keyword evidence="4 12" id="KW-0436">Ligase</keyword>
<keyword evidence="6 12" id="KW-0547">Nucleotide-binding</keyword>
<dbReference type="Pfam" id="PF08245">
    <property type="entry name" value="Mur_ligase_M"/>
    <property type="match status" value="1"/>
</dbReference>
<dbReference type="GO" id="GO:0008765">
    <property type="term" value="F:UDP-N-acetylmuramoylalanyl-D-glutamate-2,6-diaminopimelate ligase activity"/>
    <property type="evidence" value="ECO:0007669"/>
    <property type="project" value="UniProtKB-EC"/>
</dbReference>
<keyword evidence="18" id="KW-1185">Reference proteome</keyword>
<dbReference type="PROSITE" id="PS01011">
    <property type="entry name" value="FOLYLPOLYGLU_SYNT_1"/>
    <property type="match status" value="1"/>
</dbReference>
<sequence length="489" mass="54067">MKRLDSLISALPSYVTDAVDYPMIKDLHMDSRDVTEGSLFFCISGYTVDGHDYAPQAVKNGAVAIISEKKLDGIDVPVIIVRNSKRAMAIISSCFYDYPTEKLKVIGVTGTNGKTTTTHLIEKILSDHHKKTGIIGTMYMRYDGKEVPVKNTTPESLLLQKGFSHMVESGVEAITMEVSSHALEMGRVHGTNFDVAVFTNLSQDHLDYHGTMERYAHAKGLLFAQLGNGYRNGNQPLAVMNMDDEYFTQLETMTAAPIMTFGINGEADMKAVDINIHEEGTNFKLVLGSNSVPVNMKMTGTFSVYNALAAAAACYSVGISLENISKSLASLEGVSGRFERVELNQPFHVIVDYAHTPDSLENVLHTIREFAKGKISVVVGCGGDRDKTKRPLMAEIAERLSDYVYLTSDNPRSENPMDILKDMEHGMKGKDYKVIKSRKEAIYEAVRNAETDEIILIAGKGHETYQTIGTVNHHFDDRLVAKEAVEECR</sequence>
<reference evidence="17 18" key="1">
    <citation type="submission" date="2021-06" db="EMBL/GenBank/DDBJ databases">
        <title>Bacillus sp. RD4P76, an endophyte from a halophyte.</title>
        <authorList>
            <person name="Sun J.-Q."/>
        </authorList>
    </citation>
    <scope>NUCLEOTIDE SEQUENCE [LARGE SCALE GENOMIC DNA]</scope>
    <source>
        <strain evidence="17 18">CGMCC 1.15917</strain>
    </source>
</reference>
<comment type="subcellular location">
    <subcellularLocation>
        <location evidence="12 13">Cytoplasm</location>
    </subcellularLocation>
</comment>
<keyword evidence="8 12" id="KW-0133">Cell shape</keyword>
<evidence type="ECO:0000256" key="3">
    <source>
        <dbReference type="ARBA" id="ARBA00022490"/>
    </source>
</evidence>
<evidence type="ECO:0000313" key="17">
    <source>
        <dbReference type="EMBL" id="MBU9712418.1"/>
    </source>
</evidence>
<feature type="binding site" evidence="12">
    <location>
        <position position="463"/>
    </location>
    <ligand>
        <name>meso-2,6-diaminopimelate</name>
        <dbReference type="ChEBI" id="CHEBI:57791"/>
    </ligand>
</feature>
<evidence type="ECO:0000256" key="4">
    <source>
        <dbReference type="ARBA" id="ARBA00022598"/>
    </source>
</evidence>
<dbReference type="InterPro" id="IPR004101">
    <property type="entry name" value="Mur_ligase_C"/>
</dbReference>
<keyword evidence="7 12" id="KW-0067">ATP-binding</keyword>
<evidence type="ECO:0000256" key="6">
    <source>
        <dbReference type="ARBA" id="ARBA00022741"/>
    </source>
</evidence>
<dbReference type="PANTHER" id="PTHR23135">
    <property type="entry name" value="MUR LIGASE FAMILY MEMBER"/>
    <property type="match status" value="1"/>
</dbReference>
<dbReference type="PANTHER" id="PTHR23135:SF4">
    <property type="entry name" value="UDP-N-ACETYLMURAMOYL-L-ALANYL-D-GLUTAMATE--2,6-DIAMINOPIMELATE LIGASE MURE HOMOLOG, CHLOROPLASTIC"/>
    <property type="match status" value="1"/>
</dbReference>
<keyword evidence="3 12" id="KW-0963">Cytoplasm</keyword>
<evidence type="ECO:0000256" key="11">
    <source>
        <dbReference type="ARBA" id="ARBA00023316"/>
    </source>
</evidence>
<comment type="PTM">
    <text evidence="12">Carboxylation is probably crucial for Mg(2+) binding and, consequently, for the gamma-phosphate positioning of ATP.</text>
</comment>
<name>A0ABS6JJA8_9BACI</name>
<evidence type="ECO:0000256" key="12">
    <source>
        <dbReference type="HAMAP-Rule" id="MF_00208"/>
    </source>
</evidence>
<organism evidence="17 18">
    <name type="scientific">Evansella tamaricis</name>
    <dbReference type="NCBI Taxonomy" id="2069301"/>
    <lineage>
        <taxon>Bacteria</taxon>
        <taxon>Bacillati</taxon>
        <taxon>Bacillota</taxon>
        <taxon>Bacilli</taxon>
        <taxon>Bacillales</taxon>
        <taxon>Bacillaceae</taxon>
        <taxon>Evansella</taxon>
    </lineage>
</organism>
<feature type="binding site" evidence="12">
    <location>
        <begin position="110"/>
        <end position="116"/>
    </location>
    <ligand>
        <name>ATP</name>
        <dbReference type="ChEBI" id="CHEBI:30616"/>
    </ligand>
</feature>
<dbReference type="HAMAP" id="MF_00208">
    <property type="entry name" value="MurE"/>
    <property type="match status" value="1"/>
</dbReference>
<evidence type="ECO:0000256" key="7">
    <source>
        <dbReference type="ARBA" id="ARBA00022840"/>
    </source>
</evidence>
<feature type="short sequence motif" description="Meso-diaminopimelate recognition motif" evidence="12">
    <location>
        <begin position="409"/>
        <end position="412"/>
    </location>
</feature>
<dbReference type="NCBIfam" id="NF001126">
    <property type="entry name" value="PRK00139.1-4"/>
    <property type="match status" value="1"/>
</dbReference>
<feature type="modified residue" description="N6-carboxylysine" evidence="12">
    <location>
        <position position="219"/>
    </location>
</feature>
<comment type="catalytic activity">
    <reaction evidence="12">
        <text>UDP-N-acetyl-alpha-D-muramoyl-L-alanyl-D-glutamate + meso-2,6-diaminopimelate + ATP = UDP-N-acetyl-alpha-D-muramoyl-L-alanyl-gamma-D-glutamyl-meso-2,6-diaminopimelate + ADP + phosphate + H(+)</text>
        <dbReference type="Rhea" id="RHEA:23676"/>
        <dbReference type="ChEBI" id="CHEBI:15378"/>
        <dbReference type="ChEBI" id="CHEBI:30616"/>
        <dbReference type="ChEBI" id="CHEBI:43474"/>
        <dbReference type="ChEBI" id="CHEBI:57791"/>
        <dbReference type="ChEBI" id="CHEBI:83900"/>
        <dbReference type="ChEBI" id="CHEBI:83905"/>
        <dbReference type="ChEBI" id="CHEBI:456216"/>
        <dbReference type="EC" id="6.3.2.13"/>
    </reaction>
</comment>
<evidence type="ECO:0000259" key="15">
    <source>
        <dbReference type="Pfam" id="PF02875"/>
    </source>
</evidence>
<evidence type="ECO:0000256" key="9">
    <source>
        <dbReference type="ARBA" id="ARBA00022984"/>
    </source>
</evidence>
<evidence type="ECO:0000256" key="10">
    <source>
        <dbReference type="ARBA" id="ARBA00023306"/>
    </source>
</evidence>
<feature type="binding site" evidence="12">
    <location>
        <begin position="152"/>
        <end position="153"/>
    </location>
    <ligand>
        <name>UDP-N-acetyl-alpha-D-muramoyl-L-alanyl-D-glutamate</name>
        <dbReference type="ChEBI" id="CHEBI:83900"/>
    </ligand>
</feature>
<evidence type="ECO:0000256" key="5">
    <source>
        <dbReference type="ARBA" id="ARBA00022618"/>
    </source>
</evidence>
<dbReference type="Proteomes" id="UP000784880">
    <property type="component" value="Unassembled WGS sequence"/>
</dbReference>
<keyword evidence="9 12" id="KW-0573">Peptidoglycan synthesis</keyword>
<gene>
    <name evidence="12" type="primary">murE</name>
    <name evidence="17" type="ORF">KS419_11765</name>
</gene>
<feature type="binding site" evidence="12">
    <location>
        <position position="151"/>
    </location>
    <ligand>
        <name>UDP-N-acetyl-alpha-D-muramoyl-L-alanyl-D-glutamate</name>
        <dbReference type="ChEBI" id="CHEBI:83900"/>
    </ligand>
</feature>
<evidence type="ECO:0000256" key="2">
    <source>
        <dbReference type="ARBA" id="ARBA00005898"/>
    </source>
</evidence>
<evidence type="ECO:0000256" key="13">
    <source>
        <dbReference type="RuleBase" id="RU004135"/>
    </source>
</evidence>
<feature type="domain" description="Mur ligase N-terminal catalytic" evidence="14">
    <location>
        <begin position="26"/>
        <end position="89"/>
    </location>
</feature>
<keyword evidence="12" id="KW-0460">Magnesium</keyword>
<keyword evidence="5 12" id="KW-0132">Cell division</keyword>
<feature type="binding site" evidence="12">
    <location>
        <position position="31"/>
    </location>
    <ligand>
        <name>UDP-N-acetyl-alpha-D-muramoyl-L-alanyl-D-glutamate</name>
        <dbReference type="ChEBI" id="CHEBI:83900"/>
    </ligand>
</feature>
<comment type="pathway">
    <text evidence="1 12 13">Cell wall biogenesis; peptidoglycan biosynthesis.</text>
</comment>
<dbReference type="Pfam" id="PF02875">
    <property type="entry name" value="Mur_ligase_C"/>
    <property type="match status" value="1"/>
</dbReference>
<dbReference type="NCBIfam" id="TIGR01085">
    <property type="entry name" value="murE"/>
    <property type="match status" value="1"/>
</dbReference>